<keyword evidence="1" id="KW-0560">Oxidoreductase</keyword>
<comment type="caution">
    <text evidence="3">The sequence shown here is derived from an EMBL/GenBank/DDBJ whole genome shotgun (WGS) entry which is preliminary data.</text>
</comment>
<dbReference type="RefSeq" id="WP_179238395.1">
    <property type="nucleotide sequence ID" value="NZ_JACBNQ010000012.1"/>
</dbReference>
<gene>
    <name evidence="3" type="ORF">HZF24_11125</name>
</gene>
<evidence type="ECO:0000313" key="4">
    <source>
        <dbReference type="Proteomes" id="UP000611629"/>
    </source>
</evidence>
<keyword evidence="4" id="KW-1185">Reference proteome</keyword>
<dbReference type="SUPFAM" id="SSF52518">
    <property type="entry name" value="Thiamin diphosphate-binding fold (THDP-binding)"/>
    <property type="match status" value="1"/>
</dbReference>
<protein>
    <submittedName>
        <fullName evidence="3">2-oxoglutarate oxidoreductase</fullName>
    </submittedName>
</protein>
<dbReference type="GO" id="GO:0016625">
    <property type="term" value="F:oxidoreductase activity, acting on the aldehyde or oxo group of donors, iron-sulfur protein as acceptor"/>
    <property type="evidence" value="ECO:0007669"/>
    <property type="project" value="UniProtKB-ARBA"/>
</dbReference>
<reference evidence="3" key="1">
    <citation type="submission" date="2020-07" db="EMBL/GenBank/DDBJ databases">
        <title>Genomic analysis of a strain of Sedimentibacter Hydroxybenzoicus DSM7310.</title>
        <authorList>
            <person name="Ma S."/>
        </authorList>
    </citation>
    <scope>NUCLEOTIDE SEQUENCE</scope>
    <source>
        <strain evidence="3">DSM 7310</strain>
    </source>
</reference>
<proteinExistence type="predicted"/>
<name>A0A974BK64_SEDHY</name>
<feature type="domain" description="Thiamine pyrophosphate enzyme TPP-binding" evidence="2">
    <location>
        <begin position="60"/>
        <end position="210"/>
    </location>
</feature>
<dbReference type="Gene3D" id="3.40.50.970">
    <property type="match status" value="1"/>
</dbReference>
<evidence type="ECO:0000313" key="3">
    <source>
        <dbReference type="EMBL" id="NYB74688.1"/>
    </source>
</evidence>
<dbReference type="Pfam" id="PF02775">
    <property type="entry name" value="TPP_enzyme_C"/>
    <property type="match status" value="1"/>
</dbReference>
<evidence type="ECO:0000259" key="2">
    <source>
        <dbReference type="Pfam" id="PF02775"/>
    </source>
</evidence>
<dbReference type="AlphaFoldDB" id="A0A974BK64"/>
<organism evidence="3 4">
    <name type="scientific">Sedimentibacter hydroxybenzoicus DSM 7310</name>
    <dbReference type="NCBI Taxonomy" id="1123245"/>
    <lineage>
        <taxon>Bacteria</taxon>
        <taxon>Bacillati</taxon>
        <taxon>Bacillota</taxon>
        <taxon>Tissierellia</taxon>
        <taxon>Sedimentibacter</taxon>
    </lineage>
</organism>
<dbReference type="GO" id="GO:0030976">
    <property type="term" value="F:thiamine pyrophosphate binding"/>
    <property type="evidence" value="ECO:0007669"/>
    <property type="project" value="InterPro"/>
</dbReference>
<dbReference type="InterPro" id="IPR011766">
    <property type="entry name" value="TPP_enzyme_TPP-bd"/>
</dbReference>
<dbReference type="PANTHER" id="PTHR48084:SF3">
    <property type="entry name" value="SUBUNIT OF PYRUVATE:FLAVODOXIN OXIDOREDUCTASE"/>
    <property type="match status" value="1"/>
</dbReference>
<dbReference type="EMBL" id="JACBNQ010000012">
    <property type="protein sequence ID" value="NYB74688.1"/>
    <property type="molecule type" value="Genomic_DNA"/>
</dbReference>
<evidence type="ECO:0000256" key="1">
    <source>
        <dbReference type="ARBA" id="ARBA00023002"/>
    </source>
</evidence>
<dbReference type="InterPro" id="IPR029061">
    <property type="entry name" value="THDP-binding"/>
</dbReference>
<dbReference type="InterPro" id="IPR051457">
    <property type="entry name" value="2-oxoacid:Fd_oxidoreductase"/>
</dbReference>
<sequence>MANKVYGRPISLNEKQFTYCPGCGHGVCNRLLAEVIDELGIAGNTIGVSYVGCGGMLYDFYNIDFAFPLHGRAPATATGIKRVRPDKIVFSYQGDGDLAAIGTAEIIHAATRGENLTSLFINNGIYGMTGGQMAPTTLIGQKASTCIDGRDPSYHGLPIRMSEMIAQCDGACYVERVSVDSAKNISAAKKAIKKAFQNQIDGKGFSLVEIVSPCPIGWNLSPNDAYKRITDEILEFYKPVVFKDTISE</sequence>
<accession>A0A974BK64</accession>
<dbReference type="GO" id="GO:0045333">
    <property type="term" value="P:cellular respiration"/>
    <property type="evidence" value="ECO:0007669"/>
    <property type="project" value="UniProtKB-ARBA"/>
</dbReference>
<dbReference type="Proteomes" id="UP000611629">
    <property type="component" value="Unassembled WGS sequence"/>
</dbReference>
<dbReference type="PANTHER" id="PTHR48084">
    <property type="entry name" value="2-OXOGLUTARATE OXIDOREDUCTASE SUBUNIT KORB-RELATED"/>
    <property type="match status" value="1"/>
</dbReference>